<dbReference type="Pfam" id="PF13966">
    <property type="entry name" value="zf-RVT"/>
    <property type="match status" value="1"/>
</dbReference>
<evidence type="ECO:0000259" key="2">
    <source>
        <dbReference type="Pfam" id="PF13966"/>
    </source>
</evidence>
<dbReference type="PANTHER" id="PTHR47074">
    <property type="entry name" value="BNAC02G40300D PROTEIN"/>
    <property type="match status" value="1"/>
</dbReference>
<dbReference type="Pfam" id="PF13456">
    <property type="entry name" value="RVT_3"/>
    <property type="match status" value="1"/>
</dbReference>
<dbReference type="InterPro" id="IPR002156">
    <property type="entry name" value="RNaseH_domain"/>
</dbReference>
<feature type="domain" description="RNase H type-1" evidence="1">
    <location>
        <begin position="481"/>
        <end position="565"/>
    </location>
</feature>
<evidence type="ECO:0008006" key="5">
    <source>
        <dbReference type="Google" id="ProtNLM"/>
    </source>
</evidence>
<keyword evidence="4" id="KW-1185">Reference proteome</keyword>
<dbReference type="Proteomes" id="UP000796880">
    <property type="component" value="Unassembled WGS sequence"/>
</dbReference>
<evidence type="ECO:0000259" key="1">
    <source>
        <dbReference type="Pfam" id="PF13456"/>
    </source>
</evidence>
<name>A0A8K0GPM2_9ROSA</name>
<protein>
    <recommendedName>
        <fullName evidence="5">RNase H type-1 domain-containing protein</fullName>
    </recommendedName>
</protein>
<dbReference type="GO" id="GO:0003676">
    <property type="term" value="F:nucleic acid binding"/>
    <property type="evidence" value="ECO:0007669"/>
    <property type="project" value="InterPro"/>
</dbReference>
<dbReference type="AlphaFoldDB" id="A0A8K0GPM2"/>
<dbReference type="InterPro" id="IPR026960">
    <property type="entry name" value="RVT-Znf"/>
</dbReference>
<gene>
    <name evidence="3" type="ORF">FNV43_RR19565</name>
</gene>
<dbReference type="InterPro" id="IPR052929">
    <property type="entry name" value="RNase_H-like_EbsB-rel"/>
</dbReference>
<comment type="caution">
    <text evidence="3">The sequence shown here is derived from an EMBL/GenBank/DDBJ whole genome shotgun (WGS) entry which is preliminary data.</text>
</comment>
<feature type="domain" description="Reverse transcriptase zinc-binding" evidence="2">
    <location>
        <begin position="277"/>
        <end position="361"/>
    </location>
</feature>
<dbReference type="GO" id="GO:0004523">
    <property type="term" value="F:RNA-DNA hybrid ribonuclease activity"/>
    <property type="evidence" value="ECO:0007669"/>
    <property type="project" value="InterPro"/>
</dbReference>
<organism evidence="3 4">
    <name type="scientific">Rhamnella rubrinervis</name>
    <dbReference type="NCBI Taxonomy" id="2594499"/>
    <lineage>
        <taxon>Eukaryota</taxon>
        <taxon>Viridiplantae</taxon>
        <taxon>Streptophyta</taxon>
        <taxon>Embryophyta</taxon>
        <taxon>Tracheophyta</taxon>
        <taxon>Spermatophyta</taxon>
        <taxon>Magnoliopsida</taxon>
        <taxon>eudicotyledons</taxon>
        <taxon>Gunneridae</taxon>
        <taxon>Pentapetalae</taxon>
        <taxon>rosids</taxon>
        <taxon>fabids</taxon>
        <taxon>Rosales</taxon>
        <taxon>Rhamnaceae</taxon>
        <taxon>rhamnoid group</taxon>
        <taxon>Rhamneae</taxon>
        <taxon>Rhamnella</taxon>
    </lineage>
</organism>
<evidence type="ECO:0000313" key="3">
    <source>
        <dbReference type="EMBL" id="KAF3436812.1"/>
    </source>
</evidence>
<dbReference type="OrthoDB" id="965185at2759"/>
<dbReference type="PANTHER" id="PTHR47074:SF11">
    <property type="entry name" value="REVERSE TRANSCRIPTASE-LIKE PROTEIN"/>
    <property type="match status" value="1"/>
</dbReference>
<dbReference type="EMBL" id="VOIH02000009">
    <property type="protein sequence ID" value="KAF3436812.1"/>
    <property type="molecule type" value="Genomic_DNA"/>
</dbReference>
<sequence length="576" mass="66062">MAQNLDPNSDARGVLQFKTGLMFELRSLELKRKIANLRALVEVMEAPNKNADPDGVGRLITEELQRIKRTDAMLSRELTPTIFSHWKEHLCPMPLEFFQKFPYIVSLIMNDVLDLCYLFLVNVTELHGKEIARRNEALQVAFIHVEESGATDGKVSIEFYSNLVKANTQKRSGVREHVSVSSLAWFMSNEETSFVTLGQCVLAYPLTELRPTIKENTDVSGWNCVADLRLEDGRDWNREVLDNLCVRDSVEAIMKIDWPSLQQEDKLLWLGDAAGNFSVKSCYMEIIKHRAANEADPIWNLLWKSCIHERLKVHLWRMAAEVLPTRERIATRLGHEDSMCGLCGEEVESDIHIFQKCHLSRLLAFGSKWGGRLDHWNYDNIYQVVERCLKPPVYGMERESKQEIQIFWAIFFYWVWKARCMFFFEGKLNLLGLIKQFNAALEEFIMLKATEKQRCSAASSSSNSVRWIPPPTGWIKVNVNAAHSERGSAAAMVVRNVDGKLLVLSSTLTSCRSSFEAELEALNWAAAFAEAGNWKQVCWEIDALEVVNSVKATEEPTNWYSFSTMLELRKRFDRLD</sequence>
<evidence type="ECO:0000313" key="4">
    <source>
        <dbReference type="Proteomes" id="UP000796880"/>
    </source>
</evidence>
<reference evidence="3" key="1">
    <citation type="submission" date="2020-03" db="EMBL/GenBank/DDBJ databases">
        <title>A high-quality chromosome-level genome assembly of a woody plant with both climbing and erect habits, Rhamnella rubrinervis.</title>
        <authorList>
            <person name="Lu Z."/>
            <person name="Yang Y."/>
            <person name="Zhu X."/>
            <person name="Sun Y."/>
        </authorList>
    </citation>
    <scope>NUCLEOTIDE SEQUENCE</scope>
    <source>
        <strain evidence="3">BYM</strain>
        <tissue evidence="3">Leaf</tissue>
    </source>
</reference>
<accession>A0A8K0GPM2</accession>
<proteinExistence type="predicted"/>